<dbReference type="EMBL" id="RBIN01000002">
    <property type="protein sequence ID" value="RKR06830.1"/>
    <property type="molecule type" value="Genomic_DNA"/>
</dbReference>
<dbReference type="Gene3D" id="2.130.10.10">
    <property type="entry name" value="YVTN repeat-like/Quinoprotein amine dehydrogenase"/>
    <property type="match status" value="1"/>
</dbReference>
<feature type="region of interest" description="Disordered" evidence="2">
    <location>
        <begin position="338"/>
        <end position="366"/>
    </location>
</feature>
<evidence type="ECO:0000256" key="2">
    <source>
        <dbReference type="SAM" id="MobiDB-lite"/>
    </source>
</evidence>
<dbReference type="PANTHER" id="PTHR47197:SF3">
    <property type="entry name" value="DIHYDRO-HEME D1 DEHYDROGENASE"/>
    <property type="match status" value="1"/>
</dbReference>
<comment type="caution">
    <text evidence="4">The sequence shown here is derived from an EMBL/GenBank/DDBJ whole genome shotgun (WGS) entry which is preliminary data.</text>
</comment>
<dbReference type="InterPro" id="IPR051200">
    <property type="entry name" value="Host-pathogen_enzymatic-act"/>
</dbReference>
<dbReference type="SUPFAM" id="SSF51004">
    <property type="entry name" value="C-terminal (heme d1) domain of cytochrome cd1-nitrite reductase"/>
    <property type="match status" value="1"/>
</dbReference>
<evidence type="ECO:0000313" key="5">
    <source>
        <dbReference type="Proteomes" id="UP000281975"/>
    </source>
</evidence>
<evidence type="ECO:0000256" key="1">
    <source>
        <dbReference type="ARBA" id="ARBA00022729"/>
    </source>
</evidence>
<dbReference type="InterPro" id="IPR048433">
    <property type="entry name" value="YNCE-like_beta-prop"/>
</dbReference>
<evidence type="ECO:0000313" key="4">
    <source>
        <dbReference type="EMBL" id="RKR06830.1"/>
    </source>
</evidence>
<dbReference type="InterPro" id="IPR011048">
    <property type="entry name" value="Haem_d1_sf"/>
</dbReference>
<sequence length="366" mass="38787">MSETSRQDAAVFGTACMKTLLIGAGLTIMPLAAAAAPHVDHSARVGSGVHEVVHADHGNRLFVTATGASGDDGGGAVLQLDPESLKLQQRIAMPARAYGLAMNHETGMLYTTNTDDRSVSVIDAASGEVIKTLKLERDEATVLEGEQLTRPHEAVVDEAHNRIYISGVSRDGVIWVLDGKSNELTDAIEGIGDTPTGVALDTENQNLYVTLRKSDAVIEINLDNHSVTRRYDTQGSGPVSVALDRQRQRLLVANRSSGSVDVIDLGSGQTQQSIDTGAGAMDITLDDEGERIYVTNHDAGTVTILDADDYNRLADLDIGAQPEDVAVEADGRVAWVTGQAGTDDNDTSAEGDDGAREDTVSRILSR</sequence>
<feature type="domain" description="YNCE-like beta-propeller" evidence="3">
    <location>
        <begin position="109"/>
        <end position="338"/>
    </location>
</feature>
<evidence type="ECO:0000259" key="3">
    <source>
        <dbReference type="Pfam" id="PF21783"/>
    </source>
</evidence>
<keyword evidence="1" id="KW-0732">Signal</keyword>
<dbReference type="Pfam" id="PF21783">
    <property type="entry name" value="YNCE"/>
    <property type="match status" value="1"/>
</dbReference>
<dbReference type="InterPro" id="IPR015943">
    <property type="entry name" value="WD40/YVTN_repeat-like_dom_sf"/>
</dbReference>
<dbReference type="Proteomes" id="UP000281975">
    <property type="component" value="Unassembled WGS sequence"/>
</dbReference>
<keyword evidence="5" id="KW-1185">Reference proteome</keyword>
<proteinExistence type="predicted"/>
<dbReference type="PANTHER" id="PTHR47197">
    <property type="entry name" value="PROTEIN NIRF"/>
    <property type="match status" value="1"/>
</dbReference>
<gene>
    <name evidence="4" type="ORF">C7446_0829</name>
</gene>
<accession>A0A420WZZ6</accession>
<organism evidence="4 5">
    <name type="scientific">Kushneria sinocarnis</name>
    <dbReference type="NCBI Taxonomy" id="595502"/>
    <lineage>
        <taxon>Bacteria</taxon>
        <taxon>Pseudomonadati</taxon>
        <taxon>Pseudomonadota</taxon>
        <taxon>Gammaproteobacteria</taxon>
        <taxon>Oceanospirillales</taxon>
        <taxon>Halomonadaceae</taxon>
        <taxon>Kushneria</taxon>
    </lineage>
</organism>
<dbReference type="AlphaFoldDB" id="A0A420WZZ6"/>
<protein>
    <submittedName>
        <fullName evidence="4">YVTN family beta-propeller protein</fullName>
    </submittedName>
</protein>
<feature type="compositionally biased region" description="Acidic residues" evidence="2">
    <location>
        <begin position="343"/>
        <end position="352"/>
    </location>
</feature>
<name>A0A420WZZ6_9GAMM</name>
<reference evidence="4 5" key="1">
    <citation type="submission" date="2018-10" db="EMBL/GenBank/DDBJ databases">
        <title>Genomic Encyclopedia of Type Strains, Phase IV (KMG-IV): sequencing the most valuable type-strain genomes for metagenomic binning, comparative biology and taxonomic classification.</title>
        <authorList>
            <person name="Goeker M."/>
        </authorList>
    </citation>
    <scope>NUCLEOTIDE SEQUENCE [LARGE SCALE GENOMIC DNA]</scope>
    <source>
        <strain evidence="4 5">DSM 23229</strain>
    </source>
</reference>